<accession>A0A166C083</accession>
<keyword evidence="2" id="KW-1185">Reference proteome</keyword>
<evidence type="ECO:0000313" key="2">
    <source>
        <dbReference type="Proteomes" id="UP000076798"/>
    </source>
</evidence>
<name>A0A166C083_9AGAM</name>
<dbReference type="EMBL" id="KV428095">
    <property type="protein sequence ID" value="KZT36932.1"/>
    <property type="molecule type" value="Genomic_DNA"/>
</dbReference>
<organism evidence="1 2">
    <name type="scientific">Sistotremastrum suecicum HHB10207 ss-3</name>
    <dbReference type="NCBI Taxonomy" id="1314776"/>
    <lineage>
        <taxon>Eukaryota</taxon>
        <taxon>Fungi</taxon>
        <taxon>Dikarya</taxon>
        <taxon>Basidiomycota</taxon>
        <taxon>Agaricomycotina</taxon>
        <taxon>Agaricomycetes</taxon>
        <taxon>Sistotremastrales</taxon>
        <taxon>Sistotremastraceae</taxon>
        <taxon>Sistotremastrum</taxon>
    </lineage>
</organism>
<dbReference type="Proteomes" id="UP000076798">
    <property type="component" value="Unassembled WGS sequence"/>
</dbReference>
<proteinExistence type="predicted"/>
<dbReference type="AlphaFoldDB" id="A0A166C083"/>
<protein>
    <submittedName>
        <fullName evidence="1">Uncharacterized protein</fullName>
    </submittedName>
</protein>
<sequence>MDNRGLQAQGFHSTLDLPLPLPELEALARRKSGRSTTNQGTALRRNSSIADLRSQGWDTKCLPLQRHSRASNTLVHFSASTGSLVTEEPEEIAPEIYPVQIFSTEEPRPPKTKTHLLQDDGHAILEEEFAQCKVKIICTSVEYGLVTGTDAKVCTLVFQLTFHPWLARFSQAKVVFNFEKDATRGQGTLVKYSHPSQVTSEVTTRHYQQDTSGQLTAGYGSFFNAQASISSKREEEIKKYCKLRGSGGGNSAWFTFEENPHARSGIPVTTYVTLMISCATKVEATATVEKWSELRLLTIEWPAEVSIIAPVVPLLDGPAIKELQHLGENEKGDEIDSGADPSVKIPIQEGLEEVPQSRCPCCTVM</sequence>
<gene>
    <name evidence="1" type="ORF">SISSUDRAFT_1129995</name>
</gene>
<evidence type="ECO:0000313" key="1">
    <source>
        <dbReference type="EMBL" id="KZT36932.1"/>
    </source>
</evidence>
<reference evidence="1 2" key="1">
    <citation type="journal article" date="2016" name="Mol. Biol. Evol.">
        <title>Comparative Genomics of Early-Diverging Mushroom-Forming Fungi Provides Insights into the Origins of Lignocellulose Decay Capabilities.</title>
        <authorList>
            <person name="Nagy L.G."/>
            <person name="Riley R."/>
            <person name="Tritt A."/>
            <person name="Adam C."/>
            <person name="Daum C."/>
            <person name="Floudas D."/>
            <person name="Sun H."/>
            <person name="Yadav J.S."/>
            <person name="Pangilinan J."/>
            <person name="Larsson K.H."/>
            <person name="Matsuura K."/>
            <person name="Barry K."/>
            <person name="Labutti K."/>
            <person name="Kuo R."/>
            <person name="Ohm R.A."/>
            <person name="Bhattacharya S.S."/>
            <person name="Shirouzu T."/>
            <person name="Yoshinaga Y."/>
            <person name="Martin F.M."/>
            <person name="Grigoriev I.V."/>
            <person name="Hibbett D.S."/>
        </authorList>
    </citation>
    <scope>NUCLEOTIDE SEQUENCE [LARGE SCALE GENOMIC DNA]</scope>
    <source>
        <strain evidence="1 2">HHB10207 ss-3</strain>
    </source>
</reference>